<dbReference type="EMBL" id="CP071448">
    <property type="protein sequence ID" value="QSW87297.1"/>
    <property type="molecule type" value="Genomic_DNA"/>
</dbReference>
<gene>
    <name evidence="1" type="ORF">J0383_13425</name>
</gene>
<dbReference type="Proteomes" id="UP000663440">
    <property type="component" value="Chromosome"/>
</dbReference>
<name>A0ABX7Q8N8_9FLAO</name>
<sequence>MGLLEETIQNKKELYDLATQYLEKIDPQEIENLNFDNVVSKSISILINHDFIKTPCIEINLELQKDQVKAGNYFLYIDENKQFLDEFLF</sequence>
<dbReference type="RefSeq" id="WP_207294553.1">
    <property type="nucleotide sequence ID" value="NZ_CP071448.1"/>
</dbReference>
<reference evidence="1 2" key="1">
    <citation type="submission" date="2021-03" db="EMBL/GenBank/DDBJ databases">
        <title>Flavobacterium kribbensis sp. nov, an endophytic bacteria, isolated from soybean.</title>
        <authorList>
            <person name="Lee J."/>
            <person name="Seo J."/>
        </authorList>
    </citation>
    <scope>NUCLEOTIDE SEQUENCE [LARGE SCALE GENOMIC DNA]</scope>
    <source>
        <strain evidence="1 2">BB8</strain>
    </source>
</reference>
<evidence type="ECO:0000313" key="2">
    <source>
        <dbReference type="Proteomes" id="UP000663440"/>
    </source>
</evidence>
<proteinExistence type="predicted"/>
<keyword evidence="2" id="KW-1185">Reference proteome</keyword>
<organism evidence="1 2">
    <name type="scientific">Flavobacterium endoglycinae</name>
    <dbReference type="NCBI Taxonomy" id="2816357"/>
    <lineage>
        <taxon>Bacteria</taxon>
        <taxon>Pseudomonadati</taxon>
        <taxon>Bacteroidota</taxon>
        <taxon>Flavobacteriia</taxon>
        <taxon>Flavobacteriales</taxon>
        <taxon>Flavobacteriaceae</taxon>
        <taxon>Flavobacterium</taxon>
    </lineage>
</organism>
<evidence type="ECO:0000313" key="1">
    <source>
        <dbReference type="EMBL" id="QSW87297.1"/>
    </source>
</evidence>
<accession>A0ABX7Q8N8</accession>
<protein>
    <submittedName>
        <fullName evidence="1">Uncharacterized protein</fullName>
    </submittedName>
</protein>